<keyword evidence="1" id="KW-0378">Hydrolase</keyword>
<feature type="non-terminal residue" evidence="3">
    <location>
        <position position="157"/>
    </location>
</feature>
<protein>
    <recommendedName>
        <fullName evidence="2">Peptidase A2 domain-containing protein</fullName>
    </recommendedName>
</protein>
<evidence type="ECO:0000259" key="2">
    <source>
        <dbReference type="PROSITE" id="PS50175"/>
    </source>
</evidence>
<dbReference type="InterPro" id="IPR018061">
    <property type="entry name" value="Retropepsins"/>
</dbReference>
<dbReference type="AlphaFoldDB" id="A0A1A7ZBP2"/>
<organism evidence="3">
    <name type="scientific">Nothobranchius furzeri</name>
    <name type="common">Turquoise killifish</name>
    <dbReference type="NCBI Taxonomy" id="105023"/>
    <lineage>
        <taxon>Eukaryota</taxon>
        <taxon>Metazoa</taxon>
        <taxon>Chordata</taxon>
        <taxon>Craniata</taxon>
        <taxon>Vertebrata</taxon>
        <taxon>Euteleostomi</taxon>
        <taxon>Actinopterygii</taxon>
        <taxon>Neopterygii</taxon>
        <taxon>Teleostei</taxon>
        <taxon>Neoteleostei</taxon>
        <taxon>Acanthomorphata</taxon>
        <taxon>Ovalentaria</taxon>
        <taxon>Atherinomorphae</taxon>
        <taxon>Cyprinodontiformes</taxon>
        <taxon>Nothobranchiidae</taxon>
        <taxon>Nothobranchius</taxon>
    </lineage>
</organism>
<evidence type="ECO:0000313" key="3">
    <source>
        <dbReference type="EMBL" id="SBP40024.1"/>
    </source>
</evidence>
<dbReference type="Pfam" id="PF00077">
    <property type="entry name" value="RVP"/>
    <property type="match status" value="1"/>
</dbReference>
<dbReference type="SUPFAM" id="SSF50630">
    <property type="entry name" value="Acid proteases"/>
    <property type="match status" value="1"/>
</dbReference>
<name>A0A1A7ZBP2_NOTFU</name>
<reference evidence="3" key="1">
    <citation type="submission" date="2016-05" db="EMBL/GenBank/DDBJ databases">
        <authorList>
            <person name="Lavstsen T."/>
            <person name="Jespersen J.S."/>
        </authorList>
    </citation>
    <scope>NUCLEOTIDE SEQUENCE</scope>
    <source>
        <tissue evidence="3">Brain</tissue>
    </source>
</reference>
<accession>A0A1A7ZBP2</accession>
<gene>
    <name evidence="3" type="primary">Nfu_g_1_025585</name>
</gene>
<dbReference type="EMBL" id="HADY01001539">
    <property type="protein sequence ID" value="SBP40024.1"/>
    <property type="molecule type" value="Transcribed_RNA"/>
</dbReference>
<proteinExistence type="predicted"/>
<reference evidence="3" key="2">
    <citation type="submission" date="2016-06" db="EMBL/GenBank/DDBJ databases">
        <title>The genome of a short-lived fish provides insights into sex chromosome evolution and the genetic control of aging.</title>
        <authorList>
            <person name="Reichwald K."/>
            <person name="Felder M."/>
            <person name="Petzold A."/>
            <person name="Koch P."/>
            <person name="Groth M."/>
            <person name="Platzer M."/>
        </authorList>
    </citation>
    <scope>NUCLEOTIDE SEQUENCE</scope>
    <source>
        <tissue evidence="3">Brain</tissue>
    </source>
</reference>
<feature type="domain" description="Peptidase A2" evidence="2">
    <location>
        <begin position="12"/>
        <end position="87"/>
    </location>
</feature>
<dbReference type="Gene3D" id="2.40.70.10">
    <property type="entry name" value="Acid Proteases"/>
    <property type="match status" value="1"/>
</dbReference>
<dbReference type="GO" id="GO:0006508">
    <property type="term" value="P:proteolysis"/>
    <property type="evidence" value="ECO:0007669"/>
    <property type="project" value="InterPro"/>
</dbReference>
<dbReference type="PROSITE" id="PS50175">
    <property type="entry name" value="ASP_PROT_RETROV"/>
    <property type="match status" value="1"/>
</dbReference>
<sequence length="157" mass="17253">PFITINVQGQKVEFLCDSGACRSVISSSDVKLPRSRNSILVKTADGQITRSSLSEPVLVDDPVTGLERKISLVIAPDSPLNLLGRDLMSMLKISIVPIKDGMRAIRVAEDCCYLHDPTGVYYSLQVSVEANLVETELIMKTLRPVLNNTAKPFSDRH</sequence>
<feature type="non-terminal residue" evidence="3">
    <location>
        <position position="1"/>
    </location>
</feature>
<dbReference type="GO" id="GO:0004190">
    <property type="term" value="F:aspartic-type endopeptidase activity"/>
    <property type="evidence" value="ECO:0007669"/>
    <property type="project" value="InterPro"/>
</dbReference>
<dbReference type="InterPro" id="IPR021109">
    <property type="entry name" value="Peptidase_aspartic_dom_sf"/>
</dbReference>
<dbReference type="InterPro" id="IPR001995">
    <property type="entry name" value="Peptidase_A2_cat"/>
</dbReference>
<evidence type="ECO:0000256" key="1">
    <source>
        <dbReference type="ARBA" id="ARBA00022801"/>
    </source>
</evidence>